<accession>A0A0N5AV86</accession>
<keyword evidence="4" id="KW-0732">Signal</keyword>
<evidence type="ECO:0000256" key="4">
    <source>
        <dbReference type="ARBA" id="ARBA00022729"/>
    </source>
</evidence>
<keyword evidence="3" id="KW-0964">Secreted</keyword>
<organism evidence="5 6">
    <name type="scientific">Syphacia muris</name>
    <dbReference type="NCBI Taxonomy" id="451379"/>
    <lineage>
        <taxon>Eukaryota</taxon>
        <taxon>Metazoa</taxon>
        <taxon>Ecdysozoa</taxon>
        <taxon>Nematoda</taxon>
        <taxon>Chromadorea</taxon>
        <taxon>Rhabditida</taxon>
        <taxon>Spirurina</taxon>
        <taxon>Oxyuridomorpha</taxon>
        <taxon>Oxyuroidea</taxon>
        <taxon>Oxyuridae</taxon>
        <taxon>Syphacia</taxon>
    </lineage>
</organism>
<dbReference type="GO" id="GO:0009986">
    <property type="term" value="C:cell surface"/>
    <property type="evidence" value="ECO:0007669"/>
    <property type="project" value="InterPro"/>
</dbReference>
<keyword evidence="5" id="KW-1185">Reference proteome</keyword>
<comment type="subcellular location">
    <subcellularLocation>
        <location evidence="1">Secreted</location>
    </subcellularLocation>
</comment>
<dbReference type="WBParaSite" id="SMUV_0000879601-mRNA-1">
    <property type="protein sequence ID" value="SMUV_0000879601-mRNA-1"/>
    <property type="gene ID" value="SMUV_0000879601"/>
</dbReference>
<evidence type="ECO:0000313" key="5">
    <source>
        <dbReference type="Proteomes" id="UP000046393"/>
    </source>
</evidence>
<reference evidence="6" key="1">
    <citation type="submission" date="2017-02" db="UniProtKB">
        <authorList>
            <consortium name="WormBaseParasite"/>
        </authorList>
    </citation>
    <scope>IDENTIFICATION</scope>
</reference>
<dbReference type="InterPro" id="IPR038479">
    <property type="entry name" value="Transthyretin-like_sf"/>
</dbReference>
<proteinExistence type="inferred from homology"/>
<dbReference type="Pfam" id="PF01060">
    <property type="entry name" value="TTR-52"/>
    <property type="match status" value="1"/>
</dbReference>
<dbReference type="Proteomes" id="UP000046393">
    <property type="component" value="Unplaced"/>
</dbReference>
<evidence type="ECO:0000256" key="3">
    <source>
        <dbReference type="ARBA" id="ARBA00022525"/>
    </source>
</evidence>
<sequence length="169" mass="19567">MTTNSTSDLAHLETIDIYGKVTCHYVPMKYVLVQLYKTSPVAVFVDLIDETLTENNGIFYVHGKPGKIVDNEKFYIVVRHQCEPVKNGKKCIHWDHFLVSPSTEKQVEIEVSKASVDRITDCDPPKKSKKNPHHHVKPNDLILLKKFLESKLYERFIRAQFLRKLSQKS</sequence>
<dbReference type="AlphaFoldDB" id="A0A0N5AV86"/>
<dbReference type="Gene3D" id="2.60.40.3330">
    <property type="match status" value="1"/>
</dbReference>
<evidence type="ECO:0000313" key="6">
    <source>
        <dbReference type="WBParaSite" id="SMUV_0000879601-mRNA-1"/>
    </source>
</evidence>
<evidence type="ECO:0000256" key="1">
    <source>
        <dbReference type="ARBA" id="ARBA00004613"/>
    </source>
</evidence>
<comment type="similarity">
    <text evidence="2">Belongs to the nematode transthyretin-like family.</text>
</comment>
<dbReference type="InterPro" id="IPR001534">
    <property type="entry name" value="Transthyretin-like"/>
</dbReference>
<evidence type="ECO:0000256" key="2">
    <source>
        <dbReference type="ARBA" id="ARBA00010112"/>
    </source>
</evidence>
<dbReference type="GO" id="GO:0005576">
    <property type="term" value="C:extracellular region"/>
    <property type="evidence" value="ECO:0007669"/>
    <property type="project" value="UniProtKB-SubCell"/>
</dbReference>
<name>A0A0N5AV86_9BILA</name>
<protein>
    <submittedName>
        <fullName evidence="6">Uncharacterized protein</fullName>
    </submittedName>
</protein>